<dbReference type="RefSeq" id="XP_018072940.1">
    <property type="nucleotide sequence ID" value="XM_018219650.1"/>
</dbReference>
<feature type="region of interest" description="Disordered" evidence="1">
    <location>
        <begin position="1"/>
        <end position="39"/>
    </location>
</feature>
<reference evidence="2 3" key="1">
    <citation type="submission" date="2015-10" db="EMBL/GenBank/DDBJ databases">
        <title>Full genome of DAOMC 229536 Phialocephala scopiformis, a fungal endophyte of spruce producing the potent anti-insectan compound rugulosin.</title>
        <authorList>
            <consortium name="DOE Joint Genome Institute"/>
            <person name="Walker A.K."/>
            <person name="Frasz S.L."/>
            <person name="Seifert K.A."/>
            <person name="Miller J.D."/>
            <person name="Mondo S.J."/>
            <person name="Labutti K."/>
            <person name="Lipzen A."/>
            <person name="Dockter R."/>
            <person name="Kennedy M."/>
            <person name="Grigoriev I.V."/>
            <person name="Spatafora J.W."/>
        </authorList>
    </citation>
    <scope>NUCLEOTIDE SEQUENCE [LARGE SCALE GENOMIC DNA]</scope>
    <source>
        <strain evidence="2 3">CBS 120377</strain>
    </source>
</reference>
<feature type="compositionally biased region" description="Basic and acidic residues" evidence="1">
    <location>
        <begin position="113"/>
        <end position="141"/>
    </location>
</feature>
<feature type="compositionally biased region" description="Polar residues" evidence="1">
    <location>
        <begin position="11"/>
        <end position="25"/>
    </location>
</feature>
<dbReference type="KEGG" id="psco:LY89DRAFT_732142"/>
<feature type="compositionally biased region" description="Pro residues" evidence="1">
    <location>
        <begin position="1"/>
        <end position="10"/>
    </location>
</feature>
<feature type="compositionally biased region" description="Basic and acidic residues" evidence="1">
    <location>
        <begin position="92"/>
        <end position="104"/>
    </location>
</feature>
<evidence type="ECO:0000313" key="3">
    <source>
        <dbReference type="Proteomes" id="UP000070700"/>
    </source>
</evidence>
<dbReference type="EMBL" id="KQ947412">
    <property type="protein sequence ID" value="KUJ18585.1"/>
    <property type="molecule type" value="Genomic_DNA"/>
</dbReference>
<evidence type="ECO:0000256" key="1">
    <source>
        <dbReference type="SAM" id="MobiDB-lite"/>
    </source>
</evidence>
<dbReference type="AlphaFoldDB" id="A0A194XEG9"/>
<protein>
    <submittedName>
        <fullName evidence="2">Uncharacterized protein</fullName>
    </submittedName>
</protein>
<proteinExistence type="predicted"/>
<evidence type="ECO:0000313" key="2">
    <source>
        <dbReference type="EMBL" id="KUJ18585.1"/>
    </source>
</evidence>
<dbReference type="Proteomes" id="UP000070700">
    <property type="component" value="Unassembled WGS sequence"/>
</dbReference>
<gene>
    <name evidence="2" type="ORF">LY89DRAFT_732142</name>
</gene>
<dbReference type="GeneID" id="28829376"/>
<feature type="region of interest" description="Disordered" evidence="1">
    <location>
        <begin position="75"/>
        <end position="141"/>
    </location>
</feature>
<keyword evidence="3" id="KW-1185">Reference proteome</keyword>
<name>A0A194XEG9_MOLSC</name>
<accession>A0A194XEG9</accession>
<sequence length="141" mass="15059">MPEALVPPPNLTSTSTLNPNFPLNHSQSSSVNQSKSDHMSQITSLCRAISKAASHPNVMVYRAQLVQAEKDFSKGYLGNGTKDALRVGGAVDEGKGKGKRKEGLDGGDEEMKEEGLLRDGEVEREKDPGCDGEKNGESEGT</sequence>
<dbReference type="InParanoid" id="A0A194XEG9"/>
<organism evidence="2 3">
    <name type="scientific">Mollisia scopiformis</name>
    <name type="common">Conifer needle endophyte fungus</name>
    <name type="synonym">Phialocephala scopiformis</name>
    <dbReference type="NCBI Taxonomy" id="149040"/>
    <lineage>
        <taxon>Eukaryota</taxon>
        <taxon>Fungi</taxon>
        <taxon>Dikarya</taxon>
        <taxon>Ascomycota</taxon>
        <taxon>Pezizomycotina</taxon>
        <taxon>Leotiomycetes</taxon>
        <taxon>Helotiales</taxon>
        <taxon>Mollisiaceae</taxon>
        <taxon>Mollisia</taxon>
    </lineage>
</organism>